<comment type="caution">
    <text evidence="2">The sequence shown here is derived from an EMBL/GenBank/DDBJ whole genome shotgun (WGS) entry which is preliminary data.</text>
</comment>
<reference evidence="2" key="2">
    <citation type="submission" date="2021-09" db="EMBL/GenBank/DDBJ databases">
        <authorList>
            <person name="Jia N."/>
            <person name="Wang J."/>
            <person name="Shi W."/>
            <person name="Du L."/>
            <person name="Sun Y."/>
            <person name="Zhan W."/>
            <person name="Jiang J."/>
            <person name="Wang Q."/>
            <person name="Zhang B."/>
            <person name="Ji P."/>
            <person name="Sakyi L.B."/>
            <person name="Cui X."/>
            <person name="Yuan T."/>
            <person name="Jiang B."/>
            <person name="Yang W."/>
            <person name="Lam T.T.-Y."/>
            <person name="Chang Q."/>
            <person name="Ding S."/>
            <person name="Wang X."/>
            <person name="Zhu J."/>
            <person name="Ruan X."/>
            <person name="Zhao L."/>
            <person name="Wei J."/>
            <person name="Que T."/>
            <person name="Du C."/>
            <person name="Cheng J."/>
            <person name="Dai P."/>
            <person name="Han X."/>
            <person name="Huang E."/>
            <person name="Gao Y."/>
            <person name="Liu J."/>
            <person name="Shao H."/>
            <person name="Ye R."/>
            <person name="Li L."/>
            <person name="Wei W."/>
            <person name="Wang X."/>
            <person name="Wang C."/>
            <person name="Huo Q."/>
            <person name="Li W."/>
            <person name="Guo W."/>
            <person name="Chen H."/>
            <person name="Chen S."/>
            <person name="Zhou L."/>
            <person name="Zhou L."/>
            <person name="Ni X."/>
            <person name="Tian J."/>
            <person name="Zhou Y."/>
            <person name="Sheng Y."/>
            <person name="Liu T."/>
            <person name="Pan Y."/>
            <person name="Xia L."/>
            <person name="Li J."/>
            <person name="Zhao F."/>
            <person name="Cao W."/>
        </authorList>
    </citation>
    <scope>NUCLEOTIDE SEQUENCE</scope>
    <source>
        <strain evidence="2">Rsan-2018</strain>
        <tissue evidence="2">Larvae</tissue>
    </source>
</reference>
<keyword evidence="3" id="KW-1185">Reference proteome</keyword>
<protein>
    <submittedName>
        <fullName evidence="2">Uncharacterized protein</fullName>
    </submittedName>
</protein>
<organism evidence="2 3">
    <name type="scientific">Rhipicephalus sanguineus</name>
    <name type="common">Brown dog tick</name>
    <name type="synonym">Ixodes sanguineus</name>
    <dbReference type="NCBI Taxonomy" id="34632"/>
    <lineage>
        <taxon>Eukaryota</taxon>
        <taxon>Metazoa</taxon>
        <taxon>Ecdysozoa</taxon>
        <taxon>Arthropoda</taxon>
        <taxon>Chelicerata</taxon>
        <taxon>Arachnida</taxon>
        <taxon>Acari</taxon>
        <taxon>Parasitiformes</taxon>
        <taxon>Ixodida</taxon>
        <taxon>Ixodoidea</taxon>
        <taxon>Ixodidae</taxon>
        <taxon>Rhipicephalinae</taxon>
        <taxon>Rhipicephalus</taxon>
        <taxon>Rhipicephalus</taxon>
    </lineage>
</organism>
<feature type="compositionally biased region" description="Basic residues" evidence="1">
    <location>
        <begin position="54"/>
        <end position="65"/>
    </location>
</feature>
<accession>A0A9D4PT20</accession>
<feature type="compositionally biased region" description="Basic and acidic residues" evidence="1">
    <location>
        <begin position="16"/>
        <end position="31"/>
    </location>
</feature>
<name>A0A9D4PT20_RHISA</name>
<evidence type="ECO:0000256" key="1">
    <source>
        <dbReference type="SAM" id="MobiDB-lite"/>
    </source>
</evidence>
<feature type="region of interest" description="Disordered" evidence="1">
    <location>
        <begin position="1"/>
        <end position="109"/>
    </location>
</feature>
<dbReference type="AlphaFoldDB" id="A0A9D4PT20"/>
<evidence type="ECO:0000313" key="2">
    <source>
        <dbReference type="EMBL" id="KAH7951185.1"/>
    </source>
</evidence>
<proteinExistence type="predicted"/>
<evidence type="ECO:0000313" key="3">
    <source>
        <dbReference type="Proteomes" id="UP000821837"/>
    </source>
</evidence>
<feature type="compositionally biased region" description="Acidic residues" evidence="1">
    <location>
        <begin position="88"/>
        <end position="108"/>
    </location>
</feature>
<dbReference type="EMBL" id="JABSTV010001251">
    <property type="protein sequence ID" value="KAH7951185.1"/>
    <property type="molecule type" value="Genomic_DNA"/>
</dbReference>
<dbReference type="Proteomes" id="UP000821837">
    <property type="component" value="Chromosome 5"/>
</dbReference>
<sequence>MITNERPTEAPAETYTKVDHDQPLDNDKGDLEEGDEETSPAFERTGNQLSVSRSGRHKQRLRRRSTIFENPTLGRSIGSKSPQQAAEDGGDQENGEPGEPEEEEEEDDHVYWILNQRNQNRQEPFHSDTLWVTQV</sequence>
<reference evidence="2" key="1">
    <citation type="journal article" date="2020" name="Cell">
        <title>Large-Scale Comparative Analyses of Tick Genomes Elucidate Their Genetic Diversity and Vector Capacities.</title>
        <authorList>
            <consortium name="Tick Genome and Microbiome Consortium (TIGMIC)"/>
            <person name="Jia N."/>
            <person name="Wang J."/>
            <person name="Shi W."/>
            <person name="Du L."/>
            <person name="Sun Y."/>
            <person name="Zhan W."/>
            <person name="Jiang J.F."/>
            <person name="Wang Q."/>
            <person name="Zhang B."/>
            <person name="Ji P."/>
            <person name="Bell-Sakyi L."/>
            <person name="Cui X.M."/>
            <person name="Yuan T.T."/>
            <person name="Jiang B.G."/>
            <person name="Yang W.F."/>
            <person name="Lam T.T."/>
            <person name="Chang Q.C."/>
            <person name="Ding S.J."/>
            <person name="Wang X.J."/>
            <person name="Zhu J.G."/>
            <person name="Ruan X.D."/>
            <person name="Zhao L."/>
            <person name="Wei J.T."/>
            <person name="Ye R.Z."/>
            <person name="Que T.C."/>
            <person name="Du C.H."/>
            <person name="Zhou Y.H."/>
            <person name="Cheng J.X."/>
            <person name="Dai P.F."/>
            <person name="Guo W.B."/>
            <person name="Han X.H."/>
            <person name="Huang E.J."/>
            <person name="Li L.F."/>
            <person name="Wei W."/>
            <person name="Gao Y.C."/>
            <person name="Liu J.Z."/>
            <person name="Shao H.Z."/>
            <person name="Wang X."/>
            <person name="Wang C.C."/>
            <person name="Yang T.C."/>
            <person name="Huo Q.B."/>
            <person name="Li W."/>
            <person name="Chen H.Y."/>
            <person name="Chen S.E."/>
            <person name="Zhou L.G."/>
            <person name="Ni X.B."/>
            <person name="Tian J.H."/>
            <person name="Sheng Y."/>
            <person name="Liu T."/>
            <person name="Pan Y.S."/>
            <person name="Xia L.Y."/>
            <person name="Li J."/>
            <person name="Zhao F."/>
            <person name="Cao W.C."/>
        </authorList>
    </citation>
    <scope>NUCLEOTIDE SEQUENCE</scope>
    <source>
        <strain evidence="2">Rsan-2018</strain>
    </source>
</reference>
<gene>
    <name evidence="2" type="ORF">HPB52_006242</name>
</gene>